<dbReference type="PANTHER" id="PTHR10242:SF2">
    <property type="entry name" value="N-GLYCOSYLASE_DNA LYASE"/>
    <property type="match status" value="1"/>
</dbReference>
<dbReference type="Gene3D" id="1.10.340.30">
    <property type="entry name" value="Hypothetical protein, domain 2"/>
    <property type="match status" value="1"/>
</dbReference>
<keyword evidence="3" id="KW-0227">DNA damage</keyword>
<evidence type="ECO:0000256" key="1">
    <source>
        <dbReference type="ARBA" id="ARBA00010679"/>
    </source>
</evidence>
<dbReference type="InterPro" id="IPR003265">
    <property type="entry name" value="HhH-GPD_domain"/>
</dbReference>
<dbReference type="InterPro" id="IPR023170">
    <property type="entry name" value="HhH_base_excis_C"/>
</dbReference>
<evidence type="ECO:0000313" key="12">
    <source>
        <dbReference type="EMBL" id="RQG99058.1"/>
    </source>
</evidence>
<reference evidence="12 13" key="1">
    <citation type="submission" date="2018-10" db="EMBL/GenBank/DDBJ databases">
        <title>Natrarchaeobius chitinivorans gen. nov., sp. nov., and Natrarchaeobius haloalkaliphilus sp. nov., alkaliphilic, chitin-utilizing haloarchaea from hypersaline alkaline lakes.</title>
        <authorList>
            <person name="Sorokin D.Y."/>
            <person name="Elcheninov A.G."/>
            <person name="Kostrikina N.A."/>
            <person name="Bale N.J."/>
            <person name="Sinninghe Damste J.S."/>
            <person name="Khijniak T.V."/>
            <person name="Kublanov I.V."/>
            <person name="Toshchakov S.V."/>
        </authorList>
    </citation>
    <scope>NUCLEOTIDE SEQUENCE [LARGE SCALE GENOMIC DNA]</scope>
    <source>
        <strain evidence="12 13">AArcht7</strain>
    </source>
</reference>
<dbReference type="SUPFAM" id="SSF48150">
    <property type="entry name" value="DNA-glycosylase"/>
    <property type="match status" value="1"/>
</dbReference>
<comment type="catalytic activity">
    <reaction evidence="9">
        <text>2'-deoxyribonucleotide-(2'-deoxyribose 5'-phosphate)-2'-deoxyribonucleotide-DNA = a 3'-end 2'-deoxyribonucleotide-(2,3-dehydro-2,3-deoxyribose 5'-phosphate)-DNA + a 5'-end 5'-phospho-2'-deoxyribonucleoside-DNA + H(+)</text>
        <dbReference type="Rhea" id="RHEA:66592"/>
        <dbReference type="Rhea" id="RHEA-COMP:13180"/>
        <dbReference type="Rhea" id="RHEA-COMP:16897"/>
        <dbReference type="Rhea" id="RHEA-COMP:17067"/>
        <dbReference type="ChEBI" id="CHEBI:15378"/>
        <dbReference type="ChEBI" id="CHEBI:136412"/>
        <dbReference type="ChEBI" id="CHEBI:157695"/>
        <dbReference type="ChEBI" id="CHEBI:167181"/>
        <dbReference type="EC" id="4.2.99.18"/>
    </reaction>
</comment>
<evidence type="ECO:0000256" key="8">
    <source>
        <dbReference type="ARBA" id="ARBA00023295"/>
    </source>
</evidence>
<dbReference type="CDD" id="cd00056">
    <property type="entry name" value="ENDO3c"/>
    <property type="match status" value="1"/>
</dbReference>
<dbReference type="GO" id="GO:0006289">
    <property type="term" value="P:nucleotide-excision repair"/>
    <property type="evidence" value="ECO:0007669"/>
    <property type="project" value="InterPro"/>
</dbReference>
<evidence type="ECO:0000256" key="9">
    <source>
        <dbReference type="ARBA" id="ARBA00044632"/>
    </source>
</evidence>
<sequence>MESGTIHLGDLSGGLDLYRTLESGQSYLWRREDGEMYRETGPTRGWYYTVVDDRFVAETVGDAAGAERDRPTAVSIGGSAGETTETVDGSTSAHVVRVRSRDGRLEWESSLDAEAIVRHLLRLDDDLEAIVETAPDDPLLTEAYDAHRGMRLVSDPPFGTLISFICSAQMRVDRIHGMVSTLAREYGESVAFDGRTYHAFPTPERLATATEAELRELGLGYRAPYVVRTAEMVADGEAHPAEARDLEYEAAREYLTRFVGVGDKVADCVLLFSLGFDEAVPLDTWINSAIEEYYPDCDCGSYAATSRAIRERLGGEYAGYAQTYVFHHLRTGE</sequence>
<evidence type="ECO:0000256" key="7">
    <source>
        <dbReference type="ARBA" id="ARBA00023268"/>
    </source>
</evidence>
<dbReference type="PANTHER" id="PTHR10242">
    <property type="entry name" value="8-OXOGUANINE DNA GLYCOSYLASE"/>
    <property type="match status" value="1"/>
</dbReference>
<dbReference type="Pfam" id="PF07934">
    <property type="entry name" value="OGG_N"/>
    <property type="match status" value="1"/>
</dbReference>
<evidence type="ECO:0000256" key="3">
    <source>
        <dbReference type="ARBA" id="ARBA00022763"/>
    </source>
</evidence>
<dbReference type="GO" id="GO:0003684">
    <property type="term" value="F:damaged DNA binding"/>
    <property type="evidence" value="ECO:0007669"/>
    <property type="project" value="InterPro"/>
</dbReference>
<keyword evidence="8" id="KW-0326">Glycosidase</keyword>
<evidence type="ECO:0000256" key="5">
    <source>
        <dbReference type="ARBA" id="ARBA00023204"/>
    </source>
</evidence>
<proteinExistence type="inferred from homology"/>
<keyword evidence="4" id="KW-0378">Hydrolase</keyword>
<dbReference type="EMBL" id="REFZ01000011">
    <property type="protein sequence ID" value="RQG99058.1"/>
    <property type="molecule type" value="Genomic_DNA"/>
</dbReference>
<gene>
    <name evidence="12" type="ORF">EA472_16095</name>
</gene>
<protein>
    <recommendedName>
        <fullName evidence="2">DNA-(apurinic or apyrimidinic site) lyase</fullName>
        <ecNumber evidence="2">4.2.99.18</ecNumber>
    </recommendedName>
</protein>
<dbReference type="GO" id="GO:0008534">
    <property type="term" value="F:oxidized purine nucleobase lesion DNA N-glycosylase activity"/>
    <property type="evidence" value="ECO:0007669"/>
    <property type="project" value="InterPro"/>
</dbReference>
<dbReference type="SMART" id="SM00478">
    <property type="entry name" value="ENDO3c"/>
    <property type="match status" value="1"/>
</dbReference>
<name>A0A3N6M657_NATCH</name>
<dbReference type="EC" id="4.2.99.18" evidence="2"/>
<dbReference type="InterPro" id="IPR052054">
    <property type="entry name" value="Oxidative_DNA_repair_enzyme"/>
</dbReference>
<dbReference type="Pfam" id="PF00730">
    <property type="entry name" value="HhH-GPD"/>
    <property type="match status" value="1"/>
</dbReference>
<evidence type="ECO:0000256" key="4">
    <source>
        <dbReference type="ARBA" id="ARBA00022801"/>
    </source>
</evidence>
<evidence type="ECO:0000256" key="10">
    <source>
        <dbReference type="SAM" id="MobiDB-lite"/>
    </source>
</evidence>
<organism evidence="12 13">
    <name type="scientific">Natrarchaeobius chitinivorans</name>
    <dbReference type="NCBI Taxonomy" id="1679083"/>
    <lineage>
        <taxon>Archaea</taxon>
        <taxon>Methanobacteriati</taxon>
        <taxon>Methanobacteriota</taxon>
        <taxon>Stenosarchaea group</taxon>
        <taxon>Halobacteria</taxon>
        <taxon>Halobacteriales</taxon>
        <taxon>Natrialbaceae</taxon>
        <taxon>Natrarchaeobius</taxon>
    </lineage>
</organism>
<dbReference type="InterPro" id="IPR012904">
    <property type="entry name" value="OGG_N"/>
</dbReference>
<evidence type="ECO:0000256" key="2">
    <source>
        <dbReference type="ARBA" id="ARBA00012720"/>
    </source>
</evidence>
<comment type="similarity">
    <text evidence="1">Belongs to the type-1 OGG1 family.</text>
</comment>
<evidence type="ECO:0000259" key="11">
    <source>
        <dbReference type="SMART" id="SM00478"/>
    </source>
</evidence>
<dbReference type="GO" id="GO:0006284">
    <property type="term" value="P:base-excision repair"/>
    <property type="evidence" value="ECO:0007669"/>
    <property type="project" value="InterPro"/>
</dbReference>
<feature type="region of interest" description="Disordered" evidence="10">
    <location>
        <begin position="66"/>
        <end position="86"/>
    </location>
</feature>
<keyword evidence="13" id="KW-1185">Reference proteome</keyword>
<keyword evidence="7" id="KW-0511">Multifunctional enzyme</keyword>
<dbReference type="OrthoDB" id="14922at2157"/>
<accession>A0A3N6M657</accession>
<evidence type="ECO:0000313" key="13">
    <source>
        <dbReference type="Proteomes" id="UP000281431"/>
    </source>
</evidence>
<comment type="caution">
    <text evidence="12">The sequence shown here is derived from an EMBL/GenBank/DDBJ whole genome shotgun (WGS) entry which is preliminary data.</text>
</comment>
<dbReference type="InterPro" id="IPR011257">
    <property type="entry name" value="DNA_glycosylase"/>
</dbReference>
<keyword evidence="5" id="KW-0234">DNA repair</keyword>
<dbReference type="GO" id="GO:0140078">
    <property type="term" value="F:class I DNA-(apurinic or apyrimidinic site) endonuclease activity"/>
    <property type="evidence" value="ECO:0007669"/>
    <property type="project" value="UniProtKB-EC"/>
</dbReference>
<evidence type="ECO:0000256" key="6">
    <source>
        <dbReference type="ARBA" id="ARBA00023239"/>
    </source>
</evidence>
<dbReference type="AlphaFoldDB" id="A0A3N6M657"/>
<dbReference type="SUPFAM" id="SSF55945">
    <property type="entry name" value="TATA-box binding protein-like"/>
    <property type="match status" value="1"/>
</dbReference>
<dbReference type="Gene3D" id="1.10.1670.10">
    <property type="entry name" value="Helix-hairpin-Helix base-excision DNA repair enzymes (C-terminal)"/>
    <property type="match status" value="1"/>
</dbReference>
<feature type="domain" description="HhH-GPD" evidence="11">
    <location>
        <begin position="166"/>
        <end position="330"/>
    </location>
</feature>
<dbReference type="Proteomes" id="UP000281431">
    <property type="component" value="Unassembled WGS sequence"/>
</dbReference>
<keyword evidence="6" id="KW-0456">Lyase</keyword>